<reference evidence="2 3" key="1">
    <citation type="journal article" date="2018" name="Front. Plant Sci.">
        <title>Red Clover (Trifolium pratense) and Zigzag Clover (T. medium) - A Picture of Genomic Similarities and Differences.</title>
        <authorList>
            <person name="Dluhosova J."/>
            <person name="Istvanek J."/>
            <person name="Nedelnik J."/>
            <person name="Repkova J."/>
        </authorList>
    </citation>
    <scope>NUCLEOTIDE SEQUENCE [LARGE SCALE GENOMIC DNA]</scope>
    <source>
        <strain evidence="3">cv. 10/8</strain>
        <tissue evidence="2">Leaf</tissue>
    </source>
</reference>
<organism evidence="2 3">
    <name type="scientific">Trifolium medium</name>
    <dbReference type="NCBI Taxonomy" id="97028"/>
    <lineage>
        <taxon>Eukaryota</taxon>
        <taxon>Viridiplantae</taxon>
        <taxon>Streptophyta</taxon>
        <taxon>Embryophyta</taxon>
        <taxon>Tracheophyta</taxon>
        <taxon>Spermatophyta</taxon>
        <taxon>Magnoliopsida</taxon>
        <taxon>eudicotyledons</taxon>
        <taxon>Gunneridae</taxon>
        <taxon>Pentapetalae</taxon>
        <taxon>rosids</taxon>
        <taxon>fabids</taxon>
        <taxon>Fabales</taxon>
        <taxon>Fabaceae</taxon>
        <taxon>Papilionoideae</taxon>
        <taxon>50 kb inversion clade</taxon>
        <taxon>NPAAA clade</taxon>
        <taxon>Hologalegina</taxon>
        <taxon>IRL clade</taxon>
        <taxon>Trifolieae</taxon>
        <taxon>Trifolium</taxon>
    </lineage>
</organism>
<accession>A0A392U3G9</accession>
<comment type="caution">
    <text evidence="2">The sequence shown here is derived from an EMBL/GenBank/DDBJ whole genome shotgun (WGS) entry which is preliminary data.</text>
</comment>
<protein>
    <submittedName>
        <fullName evidence="2">Uncharacterized protein</fullName>
    </submittedName>
</protein>
<proteinExistence type="predicted"/>
<dbReference type="AlphaFoldDB" id="A0A392U3G9"/>
<name>A0A392U3G9_9FABA</name>
<evidence type="ECO:0000256" key="1">
    <source>
        <dbReference type="SAM" id="MobiDB-lite"/>
    </source>
</evidence>
<evidence type="ECO:0000313" key="3">
    <source>
        <dbReference type="Proteomes" id="UP000265520"/>
    </source>
</evidence>
<keyword evidence="3" id="KW-1185">Reference proteome</keyword>
<evidence type="ECO:0000313" key="2">
    <source>
        <dbReference type="EMBL" id="MCI67638.1"/>
    </source>
</evidence>
<sequence>MELKKSQQENAQATKRAKPM</sequence>
<feature type="non-terminal residue" evidence="2">
    <location>
        <position position="20"/>
    </location>
</feature>
<dbReference type="EMBL" id="LXQA010720881">
    <property type="protein sequence ID" value="MCI67638.1"/>
    <property type="molecule type" value="Genomic_DNA"/>
</dbReference>
<dbReference type="Proteomes" id="UP000265520">
    <property type="component" value="Unassembled WGS sequence"/>
</dbReference>
<feature type="region of interest" description="Disordered" evidence="1">
    <location>
        <begin position="1"/>
        <end position="20"/>
    </location>
</feature>